<dbReference type="AlphaFoldDB" id="A0A5A7UR24"/>
<keyword evidence="1" id="KW-0548">Nucleotidyltransferase</keyword>
<sequence length="343" mass="38568">MIFEFELNKERARGKRQSPFYTSQGVIRYPRCLTCSILNHPRSGSGGEEYLSSSRVSILSKEEGLKVLSIFKEYLPINFIFGLASSTSEDYYSILEDLFSFFLPNQGQEMPEIRARTTPRLLSPIHSWFSEILKRIAWYLQPNCTLALCLFDRSFASSMVNSALATNVFLVPACERQMVPPSAGIRFQKYAVRGDDVLIADAKVGSVYKSLLQGLGVAVVLVIGLLVGLITSGPSGEATCNVVPDPSTLHNMEHKREEELNFDGSWMESWFKLNCFVGIAAMDLWLSIEDLREGAPVVITHWNCHRKDEKKKCFGLMWKCYDMLQSLGLDSRPGVLPLLSDPK</sequence>
<evidence type="ECO:0000313" key="1">
    <source>
        <dbReference type="EMBL" id="KAA0058323.1"/>
    </source>
</evidence>
<dbReference type="GO" id="GO:0003968">
    <property type="term" value="F:RNA-directed RNA polymerase activity"/>
    <property type="evidence" value="ECO:0007669"/>
    <property type="project" value="UniProtKB-KW"/>
</dbReference>
<organism evidence="1 2">
    <name type="scientific">Cucumis melo var. makuwa</name>
    <name type="common">Oriental melon</name>
    <dbReference type="NCBI Taxonomy" id="1194695"/>
    <lineage>
        <taxon>Eukaryota</taxon>
        <taxon>Viridiplantae</taxon>
        <taxon>Streptophyta</taxon>
        <taxon>Embryophyta</taxon>
        <taxon>Tracheophyta</taxon>
        <taxon>Spermatophyta</taxon>
        <taxon>Magnoliopsida</taxon>
        <taxon>eudicotyledons</taxon>
        <taxon>Gunneridae</taxon>
        <taxon>Pentapetalae</taxon>
        <taxon>rosids</taxon>
        <taxon>fabids</taxon>
        <taxon>Cucurbitales</taxon>
        <taxon>Cucurbitaceae</taxon>
        <taxon>Benincaseae</taxon>
        <taxon>Cucumis</taxon>
    </lineage>
</organism>
<evidence type="ECO:0000313" key="2">
    <source>
        <dbReference type="Proteomes" id="UP000321393"/>
    </source>
</evidence>
<keyword evidence="1" id="KW-0808">Transferase</keyword>
<dbReference type="OrthoDB" id="1750590at2759"/>
<dbReference type="Proteomes" id="UP000321393">
    <property type="component" value="Unassembled WGS sequence"/>
</dbReference>
<dbReference type="PANTHER" id="PTHR34456">
    <property type="entry name" value="MITOVIRUS RNA-DEPENDENT RNA POLYMERASE"/>
    <property type="match status" value="1"/>
</dbReference>
<dbReference type="InterPro" id="IPR008686">
    <property type="entry name" value="RNA_pol_mitovir"/>
</dbReference>
<proteinExistence type="predicted"/>
<keyword evidence="1" id="KW-0696">RNA-directed RNA polymerase</keyword>
<comment type="caution">
    <text evidence="1">The sequence shown here is derived from an EMBL/GenBank/DDBJ whole genome shotgun (WGS) entry which is preliminary data.</text>
</comment>
<dbReference type="EMBL" id="SSTE01006823">
    <property type="protein sequence ID" value="KAA0058323.1"/>
    <property type="molecule type" value="Genomic_DNA"/>
</dbReference>
<reference evidence="1 2" key="1">
    <citation type="submission" date="2019-08" db="EMBL/GenBank/DDBJ databases">
        <title>Draft genome sequences of two oriental melons (Cucumis melo L. var makuwa).</title>
        <authorList>
            <person name="Kwon S.-Y."/>
        </authorList>
    </citation>
    <scope>NUCLEOTIDE SEQUENCE [LARGE SCALE GENOMIC DNA]</scope>
    <source>
        <strain evidence="2">cv. SW 3</strain>
        <tissue evidence="1">Leaf</tissue>
    </source>
</reference>
<name>A0A5A7UR24_CUCMM</name>
<accession>A0A5A7UR24</accession>
<dbReference type="PANTHER" id="PTHR34456:SF13">
    <property type="entry name" value="REVERSE TRANSCRIPTASE DOMAIN-CONTAINING PROTEIN"/>
    <property type="match status" value="1"/>
</dbReference>
<protein>
    <submittedName>
        <fullName evidence="1">RNA-dependent RNA polymerase, mitoviral</fullName>
    </submittedName>
</protein>
<gene>
    <name evidence="1" type="ORF">E6C27_scaffold47186G00020</name>
</gene>